<keyword evidence="7" id="KW-0408">Iron</keyword>
<accession>A0ABD1R2F5</accession>
<comment type="caution">
    <text evidence="9">The sequence shown here is derived from an EMBL/GenBank/DDBJ whole genome shotgun (WGS) entry which is preliminary data.</text>
</comment>
<name>A0ABD1R2F5_9LAMI</name>
<feature type="transmembrane region" description="Helical" evidence="8">
    <location>
        <begin position="6"/>
        <end position="25"/>
    </location>
</feature>
<dbReference type="GO" id="GO:0016491">
    <property type="term" value="F:oxidoreductase activity"/>
    <property type="evidence" value="ECO:0007669"/>
    <property type="project" value="UniProtKB-KW"/>
</dbReference>
<keyword evidence="8" id="KW-0812">Transmembrane</keyword>
<evidence type="ECO:0000313" key="9">
    <source>
        <dbReference type="EMBL" id="KAL2482578.1"/>
    </source>
</evidence>
<protein>
    <submittedName>
        <fullName evidence="9">Cytochrome</fullName>
    </submittedName>
</protein>
<evidence type="ECO:0000256" key="1">
    <source>
        <dbReference type="ARBA" id="ARBA00001971"/>
    </source>
</evidence>
<dbReference type="PRINTS" id="PR00463">
    <property type="entry name" value="EP450I"/>
</dbReference>
<evidence type="ECO:0000256" key="3">
    <source>
        <dbReference type="ARBA" id="ARBA00010617"/>
    </source>
</evidence>
<keyword evidence="5" id="KW-0479">Metal-binding</keyword>
<sequence>MLISHWIVALFCFLLFIIFLFKVFYDAASSSKNRKKLPPSPSRFPVIGNLHQLGLYPHRSLQSLSKRYGPLMLIHLGSTPVLVVSSADAAREVMKDHDLIFSNRSC</sequence>
<dbReference type="GO" id="GO:0016020">
    <property type="term" value="C:membrane"/>
    <property type="evidence" value="ECO:0007669"/>
    <property type="project" value="UniProtKB-SubCell"/>
</dbReference>
<dbReference type="Gene3D" id="1.10.630.10">
    <property type="entry name" value="Cytochrome P450"/>
    <property type="match status" value="1"/>
</dbReference>
<dbReference type="PANTHER" id="PTHR47955:SF15">
    <property type="entry name" value="CYTOCHROME P450 71A2-LIKE"/>
    <property type="match status" value="1"/>
</dbReference>
<organism evidence="9 10">
    <name type="scientific">Forsythia ovata</name>
    <dbReference type="NCBI Taxonomy" id="205694"/>
    <lineage>
        <taxon>Eukaryota</taxon>
        <taxon>Viridiplantae</taxon>
        <taxon>Streptophyta</taxon>
        <taxon>Embryophyta</taxon>
        <taxon>Tracheophyta</taxon>
        <taxon>Spermatophyta</taxon>
        <taxon>Magnoliopsida</taxon>
        <taxon>eudicotyledons</taxon>
        <taxon>Gunneridae</taxon>
        <taxon>Pentapetalae</taxon>
        <taxon>asterids</taxon>
        <taxon>lamiids</taxon>
        <taxon>Lamiales</taxon>
        <taxon>Oleaceae</taxon>
        <taxon>Forsythieae</taxon>
        <taxon>Forsythia</taxon>
    </lineage>
</organism>
<proteinExistence type="inferred from homology"/>
<comment type="similarity">
    <text evidence="3">Belongs to the cytochrome P450 family.</text>
</comment>
<evidence type="ECO:0000256" key="6">
    <source>
        <dbReference type="ARBA" id="ARBA00023002"/>
    </source>
</evidence>
<evidence type="ECO:0000256" key="8">
    <source>
        <dbReference type="SAM" id="Phobius"/>
    </source>
</evidence>
<dbReference type="Proteomes" id="UP001604277">
    <property type="component" value="Unassembled WGS sequence"/>
</dbReference>
<dbReference type="AlphaFoldDB" id="A0ABD1R2F5"/>
<reference evidence="10" key="1">
    <citation type="submission" date="2024-07" db="EMBL/GenBank/DDBJ databases">
        <title>Two chromosome-level genome assemblies of Korean endemic species Abeliophyllum distichum and Forsythia ovata (Oleaceae).</title>
        <authorList>
            <person name="Jang H."/>
        </authorList>
    </citation>
    <scope>NUCLEOTIDE SEQUENCE [LARGE SCALE GENOMIC DNA]</scope>
</reference>
<dbReference type="GO" id="GO:0046872">
    <property type="term" value="F:metal ion binding"/>
    <property type="evidence" value="ECO:0007669"/>
    <property type="project" value="UniProtKB-KW"/>
</dbReference>
<comment type="cofactor">
    <cofactor evidence="1">
        <name>heme</name>
        <dbReference type="ChEBI" id="CHEBI:30413"/>
    </cofactor>
</comment>
<dbReference type="EMBL" id="JBFOLJ010000013">
    <property type="protein sequence ID" value="KAL2482578.1"/>
    <property type="molecule type" value="Genomic_DNA"/>
</dbReference>
<gene>
    <name evidence="9" type="ORF">Fot_44022</name>
</gene>
<dbReference type="InterPro" id="IPR002401">
    <property type="entry name" value="Cyt_P450_E_grp-I"/>
</dbReference>
<keyword evidence="6" id="KW-0560">Oxidoreductase</keyword>
<evidence type="ECO:0000256" key="7">
    <source>
        <dbReference type="ARBA" id="ARBA00023004"/>
    </source>
</evidence>
<dbReference type="PANTHER" id="PTHR47955">
    <property type="entry name" value="CYTOCHROME P450 FAMILY 71 PROTEIN"/>
    <property type="match status" value="1"/>
</dbReference>
<dbReference type="InterPro" id="IPR036396">
    <property type="entry name" value="Cyt_P450_sf"/>
</dbReference>
<comment type="subcellular location">
    <subcellularLocation>
        <location evidence="2">Membrane</location>
        <topology evidence="2">Single-pass membrane protein</topology>
    </subcellularLocation>
</comment>
<dbReference type="InterPro" id="IPR001128">
    <property type="entry name" value="Cyt_P450"/>
</dbReference>
<evidence type="ECO:0000256" key="4">
    <source>
        <dbReference type="ARBA" id="ARBA00022617"/>
    </source>
</evidence>
<dbReference type="Pfam" id="PF00067">
    <property type="entry name" value="p450"/>
    <property type="match status" value="1"/>
</dbReference>
<evidence type="ECO:0000256" key="2">
    <source>
        <dbReference type="ARBA" id="ARBA00004167"/>
    </source>
</evidence>
<keyword evidence="8" id="KW-0472">Membrane</keyword>
<dbReference type="SUPFAM" id="SSF48264">
    <property type="entry name" value="Cytochrome P450"/>
    <property type="match status" value="1"/>
</dbReference>
<keyword evidence="8" id="KW-1133">Transmembrane helix</keyword>
<keyword evidence="4" id="KW-0349">Heme</keyword>
<evidence type="ECO:0000256" key="5">
    <source>
        <dbReference type="ARBA" id="ARBA00022723"/>
    </source>
</evidence>
<evidence type="ECO:0000313" key="10">
    <source>
        <dbReference type="Proteomes" id="UP001604277"/>
    </source>
</evidence>
<keyword evidence="10" id="KW-1185">Reference proteome</keyword>